<dbReference type="InterPro" id="IPR040079">
    <property type="entry name" value="Glutathione_S-Trfase"/>
</dbReference>
<dbReference type="Gene3D" id="1.20.1050.10">
    <property type="match status" value="1"/>
</dbReference>
<dbReference type="RefSeq" id="WP_380250095.1">
    <property type="nucleotide sequence ID" value="NZ_JBHUII010000004.1"/>
</dbReference>
<dbReference type="SUPFAM" id="SSF47616">
    <property type="entry name" value="GST C-terminal domain-like"/>
    <property type="match status" value="1"/>
</dbReference>
<dbReference type="InterPro" id="IPR004045">
    <property type="entry name" value="Glutathione_S-Trfase_N"/>
</dbReference>
<dbReference type="PANTHER" id="PTHR44051">
    <property type="entry name" value="GLUTATHIONE S-TRANSFERASE-RELATED"/>
    <property type="match status" value="1"/>
</dbReference>
<dbReference type="PANTHER" id="PTHR44051:SF8">
    <property type="entry name" value="GLUTATHIONE S-TRANSFERASE GSTA"/>
    <property type="match status" value="1"/>
</dbReference>
<feature type="domain" description="GST C-terminal" evidence="2">
    <location>
        <begin position="91"/>
        <end position="208"/>
    </location>
</feature>
<dbReference type="InterPro" id="IPR036249">
    <property type="entry name" value="Thioredoxin-like_sf"/>
</dbReference>
<evidence type="ECO:0000259" key="1">
    <source>
        <dbReference type="PROSITE" id="PS50404"/>
    </source>
</evidence>
<accession>A0ABW5BHA2</accession>
<evidence type="ECO:0000313" key="4">
    <source>
        <dbReference type="Proteomes" id="UP001597294"/>
    </source>
</evidence>
<dbReference type="PROSITE" id="PS50404">
    <property type="entry name" value="GST_NTER"/>
    <property type="match status" value="1"/>
</dbReference>
<name>A0ABW5BHA2_9PROT</name>
<sequence length="208" mass="22422">MSNSVKLYYKAGACSLASHIVLRELGMNFEIEPVDTDTQITASGEDFSKINPDGYVPALKLASGEILTEGAAILQYLADQKPELSLAPAGGSIERARLQEHLNFISSELHKAFTPFFKGQAEGDARPAVDENVAKKLAHFEKILSDGRDYLLGDTFSVADAYLFVVTNWSNFVGVSLEKVPNLAAFVSRVAAREKTQAALGAEGLLNA</sequence>
<dbReference type="Gene3D" id="3.40.30.10">
    <property type="entry name" value="Glutaredoxin"/>
    <property type="match status" value="1"/>
</dbReference>
<dbReference type="Pfam" id="PF00043">
    <property type="entry name" value="GST_C"/>
    <property type="match status" value="1"/>
</dbReference>
<gene>
    <name evidence="3" type="primary">gstA</name>
    <name evidence="3" type="ORF">ACFSKO_07565</name>
</gene>
<dbReference type="GO" id="GO:0004364">
    <property type="term" value="F:glutathione transferase activity"/>
    <property type="evidence" value="ECO:0007669"/>
    <property type="project" value="UniProtKB-EC"/>
</dbReference>
<dbReference type="CDD" id="cd03188">
    <property type="entry name" value="GST_C_Beta"/>
    <property type="match status" value="1"/>
</dbReference>
<dbReference type="SFLD" id="SFLDS00019">
    <property type="entry name" value="Glutathione_Transferase_(cytos"/>
    <property type="match status" value="1"/>
</dbReference>
<evidence type="ECO:0000259" key="2">
    <source>
        <dbReference type="PROSITE" id="PS50405"/>
    </source>
</evidence>
<dbReference type="NCBIfam" id="NF007831">
    <property type="entry name" value="PRK10542.1"/>
    <property type="match status" value="1"/>
</dbReference>
<organism evidence="3 4">
    <name type="scientific">Kiloniella antarctica</name>
    <dbReference type="NCBI Taxonomy" id="1550907"/>
    <lineage>
        <taxon>Bacteria</taxon>
        <taxon>Pseudomonadati</taxon>
        <taxon>Pseudomonadota</taxon>
        <taxon>Alphaproteobacteria</taxon>
        <taxon>Rhodospirillales</taxon>
        <taxon>Kiloniellaceae</taxon>
        <taxon>Kiloniella</taxon>
    </lineage>
</organism>
<dbReference type="EC" id="2.5.1.18" evidence="3"/>
<proteinExistence type="predicted"/>
<dbReference type="InterPro" id="IPR036282">
    <property type="entry name" value="Glutathione-S-Trfase_C_sf"/>
</dbReference>
<dbReference type="SFLD" id="SFLDG01150">
    <property type="entry name" value="Main.1:_Beta-like"/>
    <property type="match status" value="1"/>
</dbReference>
<dbReference type="SUPFAM" id="SSF52833">
    <property type="entry name" value="Thioredoxin-like"/>
    <property type="match status" value="1"/>
</dbReference>
<keyword evidence="4" id="KW-1185">Reference proteome</keyword>
<dbReference type="InterPro" id="IPR004046">
    <property type="entry name" value="GST_C"/>
</dbReference>
<dbReference type="InterPro" id="IPR010987">
    <property type="entry name" value="Glutathione-S-Trfase_C-like"/>
</dbReference>
<keyword evidence="3" id="KW-0808">Transferase</keyword>
<evidence type="ECO:0000313" key="3">
    <source>
        <dbReference type="EMBL" id="MFD2205462.1"/>
    </source>
</evidence>
<dbReference type="EMBL" id="JBHUII010000004">
    <property type="protein sequence ID" value="MFD2205462.1"/>
    <property type="molecule type" value="Genomic_DNA"/>
</dbReference>
<dbReference type="Pfam" id="PF13409">
    <property type="entry name" value="GST_N_2"/>
    <property type="match status" value="1"/>
</dbReference>
<protein>
    <submittedName>
        <fullName evidence="3">Glutathione transferase GstA</fullName>
        <ecNumber evidence="3">2.5.1.18</ecNumber>
    </submittedName>
</protein>
<dbReference type="PROSITE" id="PS50405">
    <property type="entry name" value="GST_CTER"/>
    <property type="match status" value="1"/>
</dbReference>
<feature type="domain" description="GST N-terminal" evidence="1">
    <location>
        <begin position="2"/>
        <end position="85"/>
    </location>
</feature>
<dbReference type="SFLD" id="SFLDG00358">
    <property type="entry name" value="Main_(cytGST)"/>
    <property type="match status" value="1"/>
</dbReference>
<dbReference type="CDD" id="cd03057">
    <property type="entry name" value="GST_N_Beta"/>
    <property type="match status" value="1"/>
</dbReference>
<dbReference type="Proteomes" id="UP001597294">
    <property type="component" value="Unassembled WGS sequence"/>
</dbReference>
<reference evidence="4" key="1">
    <citation type="journal article" date="2019" name="Int. J. Syst. Evol. Microbiol.">
        <title>The Global Catalogue of Microorganisms (GCM) 10K type strain sequencing project: providing services to taxonomists for standard genome sequencing and annotation.</title>
        <authorList>
            <consortium name="The Broad Institute Genomics Platform"/>
            <consortium name="The Broad Institute Genome Sequencing Center for Infectious Disease"/>
            <person name="Wu L."/>
            <person name="Ma J."/>
        </authorList>
    </citation>
    <scope>NUCLEOTIDE SEQUENCE [LARGE SCALE GENOMIC DNA]</scope>
    <source>
        <strain evidence="4">CGMCC 4.7192</strain>
    </source>
</reference>
<comment type="caution">
    <text evidence="3">The sequence shown here is derived from an EMBL/GenBank/DDBJ whole genome shotgun (WGS) entry which is preliminary data.</text>
</comment>